<feature type="transmembrane region" description="Helical" evidence="17">
    <location>
        <begin position="213"/>
        <end position="244"/>
    </location>
</feature>
<dbReference type="InterPro" id="IPR017452">
    <property type="entry name" value="GPCR_Rhodpsn_7TM"/>
</dbReference>
<evidence type="ECO:0000313" key="20">
    <source>
        <dbReference type="Proteomes" id="UP000694388"/>
    </source>
</evidence>
<evidence type="ECO:0000256" key="11">
    <source>
        <dbReference type="ARBA" id="ARBA00023170"/>
    </source>
</evidence>
<evidence type="ECO:0000256" key="14">
    <source>
        <dbReference type="ARBA" id="ARBA00025493"/>
    </source>
</evidence>
<feature type="domain" description="G-protein coupled receptors family 1 profile" evidence="18">
    <location>
        <begin position="61"/>
        <end position="287"/>
    </location>
</feature>
<dbReference type="GO" id="GO:0071380">
    <property type="term" value="P:cellular response to prostaglandin E stimulus"/>
    <property type="evidence" value="ECO:0007669"/>
    <property type="project" value="TreeGrafter"/>
</dbReference>
<keyword evidence="13 16" id="KW-0807">Transducer</keyword>
<dbReference type="Gene3D" id="1.20.1070.10">
    <property type="entry name" value="Rhodopsin 7-helix transmembrane proteins"/>
    <property type="match status" value="1"/>
</dbReference>
<dbReference type="PANTHER" id="PTHR11866:SF32">
    <property type="entry name" value="PROSTAGLANDIN E RECEPTOR 4 (SUBTYPE EP4) C"/>
    <property type="match status" value="1"/>
</dbReference>
<reference evidence="19" key="1">
    <citation type="submission" date="2025-08" db="UniProtKB">
        <authorList>
            <consortium name="Ensembl"/>
        </authorList>
    </citation>
    <scope>IDENTIFICATION</scope>
</reference>
<evidence type="ECO:0000256" key="12">
    <source>
        <dbReference type="ARBA" id="ARBA00023180"/>
    </source>
</evidence>
<dbReference type="Ensembl" id="ENSEBUT00000014094.1">
    <property type="protein sequence ID" value="ENSEBUP00000013519.1"/>
    <property type="gene ID" value="ENSEBUG00000008532.1"/>
</dbReference>
<comment type="subunit">
    <text evidence="2">Interacts with FEM1A.</text>
</comment>
<dbReference type="PROSITE" id="PS00237">
    <property type="entry name" value="G_PROTEIN_RECEP_F1_1"/>
    <property type="match status" value="1"/>
</dbReference>
<evidence type="ECO:0000256" key="6">
    <source>
        <dbReference type="ARBA" id="ARBA00022692"/>
    </source>
</evidence>
<dbReference type="GO" id="GO:0006954">
    <property type="term" value="P:inflammatory response"/>
    <property type="evidence" value="ECO:0007669"/>
    <property type="project" value="TreeGrafter"/>
</dbReference>
<dbReference type="Proteomes" id="UP000694388">
    <property type="component" value="Unplaced"/>
</dbReference>
<dbReference type="InterPro" id="IPR000276">
    <property type="entry name" value="GPCR_Rhodpsn"/>
</dbReference>
<dbReference type="InterPro" id="IPR001244">
    <property type="entry name" value="Prostglndn_DP_rcpt"/>
</dbReference>
<sequence length="333" mass="37444">MHSPILFKLGTQIRNDGLHMCVMLFRDQIQDGNRSINGSANRVDISKVAIPATMFIIGVLGNGIAILVLSFSHKHKKESTFYTLVCGLAVTDLLGTCLTSPVVICTYLAGYQWPGGQPLCEYFSFMLLFFGAAGMCILCAMAIERYVAINHAYFYRDNVDKDKALVTLLVIYVFNVLFCALPSMGVGRNVIQDPPTWCYLDWRTAEPLHATYVYTYACFVAALVLLTVACNVRVCSALVAMMRRTNRPRNNRRRFHMSNMSGEEIQMLCLLVIITLIFLVCSLPLVVKENILNLEFVTVHKLHGNLKIGINHNCCTFTFKCIFMNTKRKTCVC</sequence>
<evidence type="ECO:0000256" key="17">
    <source>
        <dbReference type="SAM" id="Phobius"/>
    </source>
</evidence>
<name>A0A8C4QD06_EPTBU</name>
<feature type="transmembrane region" description="Helical" evidence="17">
    <location>
        <begin position="265"/>
        <end position="287"/>
    </location>
</feature>
<keyword evidence="4" id="KW-1003">Cell membrane</keyword>
<evidence type="ECO:0000256" key="13">
    <source>
        <dbReference type="ARBA" id="ARBA00023224"/>
    </source>
</evidence>
<feature type="transmembrane region" description="Helical" evidence="17">
    <location>
        <begin position="122"/>
        <end position="143"/>
    </location>
</feature>
<comment type="similarity">
    <text evidence="16">Belongs to the G-protein coupled receptor 1 family.</text>
</comment>
<dbReference type="InterPro" id="IPR008365">
    <property type="entry name" value="Prostanoid_rcpt"/>
</dbReference>
<evidence type="ECO:0000256" key="8">
    <source>
        <dbReference type="ARBA" id="ARBA00023040"/>
    </source>
</evidence>
<feature type="transmembrane region" description="Helical" evidence="17">
    <location>
        <begin position="48"/>
        <end position="69"/>
    </location>
</feature>
<dbReference type="GO" id="GO:0004957">
    <property type="term" value="F:prostaglandin E receptor activity"/>
    <property type="evidence" value="ECO:0007669"/>
    <property type="project" value="InterPro"/>
</dbReference>
<keyword evidence="10" id="KW-1015">Disulfide bond</keyword>
<dbReference type="GO" id="GO:0005886">
    <property type="term" value="C:plasma membrane"/>
    <property type="evidence" value="ECO:0007669"/>
    <property type="project" value="UniProtKB-SubCell"/>
</dbReference>
<dbReference type="OMA" id="CIDAHQL"/>
<evidence type="ECO:0000256" key="9">
    <source>
        <dbReference type="ARBA" id="ARBA00023136"/>
    </source>
</evidence>
<dbReference type="GO" id="GO:0007189">
    <property type="term" value="P:adenylate cyclase-activating G protein-coupled receptor signaling pathway"/>
    <property type="evidence" value="ECO:0007669"/>
    <property type="project" value="TreeGrafter"/>
</dbReference>
<evidence type="ECO:0000256" key="3">
    <source>
        <dbReference type="ARBA" id="ARBA00019131"/>
    </source>
</evidence>
<accession>A0A8C4QD06</accession>
<comment type="function">
    <text evidence="14">Receptor for prostaglandin E2 (PGE2). The activity of this receptor is mediated by G(s) proteins that stimulate adenylate cyclase. Has a relaxing effect on smooth muscle. May play an important role in regulating renal hemodynamics, intestinal epithelial transport, adrenal aldosterone secretion, and uterine function.</text>
</comment>
<evidence type="ECO:0000256" key="10">
    <source>
        <dbReference type="ARBA" id="ARBA00023157"/>
    </source>
</evidence>
<dbReference type="AlphaFoldDB" id="A0A8C4QD06"/>
<dbReference type="PRINTS" id="PR00237">
    <property type="entry name" value="GPCRRHODOPSN"/>
</dbReference>
<dbReference type="Pfam" id="PF00001">
    <property type="entry name" value="7tm_1"/>
    <property type="match status" value="1"/>
</dbReference>
<evidence type="ECO:0000256" key="5">
    <source>
        <dbReference type="ARBA" id="ARBA00022553"/>
    </source>
</evidence>
<dbReference type="GO" id="GO:0007204">
    <property type="term" value="P:positive regulation of cytosolic calcium ion concentration"/>
    <property type="evidence" value="ECO:0007669"/>
    <property type="project" value="TreeGrafter"/>
</dbReference>
<keyword evidence="6 16" id="KW-0812">Transmembrane</keyword>
<keyword evidence="12" id="KW-0325">Glycoprotein</keyword>
<evidence type="ECO:0000259" key="18">
    <source>
        <dbReference type="PROSITE" id="PS50262"/>
    </source>
</evidence>
<evidence type="ECO:0000256" key="2">
    <source>
        <dbReference type="ARBA" id="ARBA00011094"/>
    </source>
</evidence>
<keyword evidence="20" id="KW-1185">Reference proteome</keyword>
<dbReference type="PRINTS" id="PR01788">
    <property type="entry name" value="PROSTANOIDR"/>
</dbReference>
<dbReference type="PROSITE" id="PS50262">
    <property type="entry name" value="G_PROTEIN_RECEP_F1_2"/>
    <property type="match status" value="1"/>
</dbReference>
<dbReference type="PANTHER" id="PTHR11866">
    <property type="entry name" value="G-PROTEIN COUPLED RECEPTOR FAMILY 1 MEMBER"/>
    <property type="match status" value="1"/>
</dbReference>
<evidence type="ECO:0000256" key="16">
    <source>
        <dbReference type="RuleBase" id="RU000688"/>
    </source>
</evidence>
<reference evidence="19" key="2">
    <citation type="submission" date="2025-09" db="UniProtKB">
        <authorList>
            <consortium name="Ensembl"/>
        </authorList>
    </citation>
    <scope>IDENTIFICATION</scope>
</reference>
<keyword evidence="9 17" id="KW-0472">Membrane</keyword>
<organism evidence="19 20">
    <name type="scientific">Eptatretus burgeri</name>
    <name type="common">Inshore hagfish</name>
    <dbReference type="NCBI Taxonomy" id="7764"/>
    <lineage>
        <taxon>Eukaryota</taxon>
        <taxon>Metazoa</taxon>
        <taxon>Chordata</taxon>
        <taxon>Craniata</taxon>
        <taxon>Vertebrata</taxon>
        <taxon>Cyclostomata</taxon>
        <taxon>Myxini</taxon>
        <taxon>Myxiniformes</taxon>
        <taxon>Myxinidae</taxon>
        <taxon>Eptatretinae</taxon>
        <taxon>Eptatretus</taxon>
    </lineage>
</organism>
<feature type="transmembrane region" description="Helical" evidence="17">
    <location>
        <begin position="164"/>
        <end position="184"/>
    </location>
</feature>
<protein>
    <recommendedName>
        <fullName evidence="3">Prostaglandin E2 receptor EP4 subtype</fullName>
    </recommendedName>
    <alternativeName>
        <fullName evidence="15">Prostanoid EP4 receptor</fullName>
    </alternativeName>
</protein>
<evidence type="ECO:0000256" key="15">
    <source>
        <dbReference type="ARBA" id="ARBA00031869"/>
    </source>
</evidence>
<dbReference type="GeneTree" id="ENSGT01050000244902"/>
<evidence type="ECO:0000313" key="19">
    <source>
        <dbReference type="Ensembl" id="ENSEBUP00000013519.1"/>
    </source>
</evidence>
<keyword evidence="11 16" id="KW-0675">Receptor</keyword>
<keyword evidence="5" id="KW-0597">Phosphoprotein</keyword>
<keyword evidence="7 17" id="KW-1133">Transmembrane helix</keyword>
<evidence type="ECO:0000256" key="7">
    <source>
        <dbReference type="ARBA" id="ARBA00022989"/>
    </source>
</evidence>
<feature type="transmembrane region" description="Helical" evidence="17">
    <location>
        <begin position="81"/>
        <end position="110"/>
    </location>
</feature>
<keyword evidence="8 16" id="KW-0297">G-protein coupled receptor</keyword>
<evidence type="ECO:0000256" key="4">
    <source>
        <dbReference type="ARBA" id="ARBA00022475"/>
    </source>
</evidence>
<comment type="subcellular location">
    <subcellularLocation>
        <location evidence="1">Cell membrane</location>
        <topology evidence="1">Multi-pass membrane protein</topology>
    </subcellularLocation>
</comment>
<dbReference type="SUPFAM" id="SSF81321">
    <property type="entry name" value="Family A G protein-coupled receptor-like"/>
    <property type="match status" value="1"/>
</dbReference>
<evidence type="ECO:0000256" key="1">
    <source>
        <dbReference type="ARBA" id="ARBA00004651"/>
    </source>
</evidence>
<dbReference type="PRINTS" id="PR00586">
    <property type="entry name" value="PRSTNOIDEP4R"/>
</dbReference>
<dbReference type="PRINTS" id="PR00428">
    <property type="entry name" value="PROSTAGLNDNR"/>
</dbReference>
<dbReference type="GO" id="GO:0050728">
    <property type="term" value="P:negative regulation of inflammatory response"/>
    <property type="evidence" value="ECO:0007669"/>
    <property type="project" value="TreeGrafter"/>
</dbReference>
<proteinExistence type="inferred from homology"/>
<dbReference type="InterPro" id="IPR001758">
    <property type="entry name" value="Prost_EP4_rcpt"/>
</dbReference>